<keyword evidence="2" id="KW-0472">Membrane</keyword>
<reference evidence="4 5" key="1">
    <citation type="journal article" date="2024" name="Science">
        <title>Giant polyketide synthase enzymes in the biosynthesis of giant marine polyether toxins.</title>
        <authorList>
            <person name="Fallon T.R."/>
            <person name="Shende V.V."/>
            <person name="Wierzbicki I.H."/>
            <person name="Pendleton A.L."/>
            <person name="Watervoot N.F."/>
            <person name="Auber R.P."/>
            <person name="Gonzalez D.J."/>
            <person name="Wisecaver J.H."/>
            <person name="Moore B.S."/>
        </authorList>
    </citation>
    <scope>NUCLEOTIDE SEQUENCE [LARGE SCALE GENOMIC DNA]</scope>
    <source>
        <strain evidence="4 5">12B1</strain>
    </source>
</reference>
<name>A0AB34JHY6_PRYPA</name>
<gene>
    <name evidence="4" type="ORF">AB1Y20_023724</name>
</gene>
<accession>A0AB34JHY6</accession>
<protein>
    <recommendedName>
        <fullName evidence="3">SGNH hydrolase-type esterase domain-containing protein</fullName>
    </recommendedName>
</protein>
<evidence type="ECO:0000256" key="1">
    <source>
        <dbReference type="SAM" id="MobiDB-lite"/>
    </source>
</evidence>
<dbReference type="AlphaFoldDB" id="A0AB34JHY6"/>
<feature type="transmembrane region" description="Helical" evidence="2">
    <location>
        <begin position="163"/>
        <end position="185"/>
    </location>
</feature>
<evidence type="ECO:0000313" key="5">
    <source>
        <dbReference type="Proteomes" id="UP001515480"/>
    </source>
</evidence>
<sequence length="325" mass="34015">MSLFWQRRSAPPDLLPAFTDDDLRLGAHAHFERLRLLRPLLLLLGRPSDRQLLSWRPATPSAPRVDQLVLGDSYADDVNMGFCTWPSRLARATAASHLSVARAGDTTRGAGRQLAAAQAFAAARRLSLGPHTLVVLHLGGNDLLARLPLALPRLLLDLHAPTLAPAASFAAAAAAALGAALGALLSRLAAAGLRRVLLALPPLCAALPLARAVARLCGGAEARLAAAAARLRALLARALRGAAARAGVELRLFDEGAALDEMRGAAWKDSRHPAAEAHAELAARAAALVAAPWGEEAEDGETEGADEAEGGVRRRRAGEVELPLL</sequence>
<dbReference type="Gene3D" id="3.40.50.1110">
    <property type="entry name" value="SGNH hydrolase"/>
    <property type="match status" value="1"/>
</dbReference>
<organism evidence="4 5">
    <name type="scientific">Prymnesium parvum</name>
    <name type="common">Toxic golden alga</name>
    <dbReference type="NCBI Taxonomy" id="97485"/>
    <lineage>
        <taxon>Eukaryota</taxon>
        <taxon>Haptista</taxon>
        <taxon>Haptophyta</taxon>
        <taxon>Prymnesiophyceae</taxon>
        <taxon>Prymnesiales</taxon>
        <taxon>Prymnesiaceae</taxon>
        <taxon>Prymnesium</taxon>
    </lineage>
</organism>
<proteinExistence type="predicted"/>
<evidence type="ECO:0000256" key="2">
    <source>
        <dbReference type="SAM" id="Phobius"/>
    </source>
</evidence>
<evidence type="ECO:0000259" key="3">
    <source>
        <dbReference type="Pfam" id="PF13472"/>
    </source>
</evidence>
<feature type="domain" description="SGNH hydrolase-type esterase" evidence="3">
    <location>
        <begin position="69"/>
        <end position="279"/>
    </location>
</feature>
<keyword evidence="2" id="KW-1133">Transmembrane helix</keyword>
<feature type="compositionally biased region" description="Acidic residues" evidence="1">
    <location>
        <begin position="295"/>
        <end position="309"/>
    </location>
</feature>
<dbReference type="InterPro" id="IPR013830">
    <property type="entry name" value="SGNH_hydro"/>
</dbReference>
<dbReference type="InterPro" id="IPR036514">
    <property type="entry name" value="SGNH_hydro_sf"/>
</dbReference>
<dbReference type="Proteomes" id="UP001515480">
    <property type="component" value="Unassembled WGS sequence"/>
</dbReference>
<keyword evidence="5" id="KW-1185">Reference proteome</keyword>
<dbReference type="EMBL" id="JBGBPQ010000009">
    <property type="protein sequence ID" value="KAL1520254.1"/>
    <property type="molecule type" value="Genomic_DNA"/>
</dbReference>
<keyword evidence="2" id="KW-0812">Transmembrane</keyword>
<dbReference type="Pfam" id="PF13472">
    <property type="entry name" value="Lipase_GDSL_2"/>
    <property type="match status" value="1"/>
</dbReference>
<feature type="region of interest" description="Disordered" evidence="1">
    <location>
        <begin position="294"/>
        <end position="325"/>
    </location>
</feature>
<evidence type="ECO:0000313" key="4">
    <source>
        <dbReference type="EMBL" id="KAL1520254.1"/>
    </source>
</evidence>
<comment type="caution">
    <text evidence="4">The sequence shown here is derived from an EMBL/GenBank/DDBJ whole genome shotgun (WGS) entry which is preliminary data.</text>
</comment>
<dbReference type="SUPFAM" id="SSF52266">
    <property type="entry name" value="SGNH hydrolase"/>
    <property type="match status" value="1"/>
</dbReference>